<protein>
    <recommendedName>
        <fullName evidence="5">Pilus assembly protein PilO</fullName>
    </recommendedName>
</protein>
<keyword evidence="2" id="KW-0472">Membrane</keyword>
<dbReference type="Gene3D" id="3.30.70.60">
    <property type="match status" value="1"/>
</dbReference>
<dbReference type="Proteomes" id="UP000231292">
    <property type="component" value="Unassembled WGS sequence"/>
</dbReference>
<evidence type="ECO:0000313" key="3">
    <source>
        <dbReference type="EMBL" id="PIP18735.1"/>
    </source>
</evidence>
<reference evidence="3 4" key="1">
    <citation type="submission" date="2017-09" db="EMBL/GenBank/DDBJ databases">
        <title>Depth-based differentiation of microbial function through sediment-hosted aquifers and enrichment of novel symbionts in the deep terrestrial subsurface.</title>
        <authorList>
            <person name="Probst A.J."/>
            <person name="Ladd B."/>
            <person name="Jarett J.K."/>
            <person name="Geller-Mcgrath D.E."/>
            <person name="Sieber C.M."/>
            <person name="Emerson J.B."/>
            <person name="Anantharaman K."/>
            <person name="Thomas B.C."/>
            <person name="Malmstrom R."/>
            <person name="Stieglmeier M."/>
            <person name="Klingl A."/>
            <person name="Woyke T."/>
            <person name="Ryan C.M."/>
            <person name="Banfield J.F."/>
        </authorList>
    </citation>
    <scope>NUCLEOTIDE SEQUENCE [LARGE SCALE GENOMIC DNA]</scope>
    <source>
        <strain evidence="3">CG23_combo_of_CG06-09_8_20_14_all_41_10</strain>
    </source>
</reference>
<evidence type="ECO:0000256" key="1">
    <source>
        <dbReference type="SAM" id="Coils"/>
    </source>
</evidence>
<keyword evidence="1" id="KW-0175">Coiled coil</keyword>
<sequence length="176" mass="19735">MDLIGLVNNNKNKVFNIAVIILALIIALNIYKKQMANIESLKVKISEENKKNKVLEGLGKLENKISSYQELLPNKEVSFFMSEISSIVKDSGVKLTSIRLLAEEPYPEYTKYAFELTVNSPNYDLLAKFINKLEAYQSVYIIDNIIIDSIDIGAFSPDKGGELKATLRVSAVVMLK</sequence>
<organism evidence="3 4">
    <name type="scientific">Candidatus Sherwoodlollariibacterium unditelluris</name>
    <dbReference type="NCBI Taxonomy" id="1974757"/>
    <lineage>
        <taxon>Bacteria</taxon>
        <taxon>Pseudomonadati</taxon>
        <taxon>Candidatus Omnitrophota</taxon>
        <taxon>Candidatus Sherwoodlollariibacterium</taxon>
    </lineage>
</organism>
<evidence type="ECO:0000313" key="4">
    <source>
        <dbReference type="Proteomes" id="UP000231292"/>
    </source>
</evidence>
<dbReference type="AlphaFoldDB" id="A0A2G9YHN2"/>
<comment type="caution">
    <text evidence="3">The sequence shown here is derived from an EMBL/GenBank/DDBJ whole genome shotgun (WGS) entry which is preliminary data.</text>
</comment>
<accession>A0A2G9YHN2</accession>
<dbReference type="Pfam" id="PF10741">
    <property type="entry name" value="T2SSM_b"/>
    <property type="match status" value="1"/>
</dbReference>
<keyword evidence="2" id="KW-1133">Transmembrane helix</keyword>
<keyword evidence="2" id="KW-0812">Transmembrane</keyword>
<proteinExistence type="predicted"/>
<feature type="coiled-coil region" evidence="1">
    <location>
        <begin position="31"/>
        <end position="58"/>
    </location>
</feature>
<evidence type="ECO:0008006" key="5">
    <source>
        <dbReference type="Google" id="ProtNLM"/>
    </source>
</evidence>
<dbReference type="InterPro" id="IPR034756">
    <property type="entry name" value="T2SSM_b"/>
</dbReference>
<gene>
    <name evidence="3" type="ORF">COX41_06610</name>
</gene>
<evidence type="ECO:0000256" key="2">
    <source>
        <dbReference type="SAM" id="Phobius"/>
    </source>
</evidence>
<name>A0A2G9YHN2_9BACT</name>
<dbReference type="InterPro" id="IPR014717">
    <property type="entry name" value="Transl_elong_EF1B/ribsomal_bS6"/>
</dbReference>
<feature type="transmembrane region" description="Helical" evidence="2">
    <location>
        <begin position="14"/>
        <end position="31"/>
    </location>
</feature>
<dbReference type="EMBL" id="PCRK01000171">
    <property type="protein sequence ID" value="PIP18735.1"/>
    <property type="molecule type" value="Genomic_DNA"/>
</dbReference>